<name>W3WMT2_PESFW</name>
<dbReference type="KEGG" id="pfy:PFICI_14333"/>
<keyword evidence="2" id="KW-1185">Reference proteome</keyword>
<dbReference type="RefSeq" id="XP_007841105.1">
    <property type="nucleotide sequence ID" value="XM_007842914.1"/>
</dbReference>
<dbReference type="Proteomes" id="UP000030651">
    <property type="component" value="Unassembled WGS sequence"/>
</dbReference>
<organism evidence="1 2">
    <name type="scientific">Pestalotiopsis fici (strain W106-1 / CGMCC3.15140)</name>
    <dbReference type="NCBI Taxonomy" id="1229662"/>
    <lineage>
        <taxon>Eukaryota</taxon>
        <taxon>Fungi</taxon>
        <taxon>Dikarya</taxon>
        <taxon>Ascomycota</taxon>
        <taxon>Pezizomycotina</taxon>
        <taxon>Sordariomycetes</taxon>
        <taxon>Xylariomycetidae</taxon>
        <taxon>Amphisphaeriales</taxon>
        <taxon>Sporocadaceae</taxon>
        <taxon>Pestalotiopsis</taxon>
    </lineage>
</organism>
<dbReference type="InParanoid" id="W3WMT2"/>
<dbReference type="GeneID" id="19279346"/>
<reference evidence="2" key="1">
    <citation type="journal article" date="2015" name="BMC Genomics">
        <title>Genomic and transcriptomic analysis of the endophytic fungus Pestalotiopsis fici reveals its lifestyle and high potential for synthesis of natural products.</title>
        <authorList>
            <person name="Wang X."/>
            <person name="Zhang X."/>
            <person name="Liu L."/>
            <person name="Xiang M."/>
            <person name="Wang W."/>
            <person name="Sun X."/>
            <person name="Che Y."/>
            <person name="Guo L."/>
            <person name="Liu G."/>
            <person name="Guo L."/>
            <person name="Wang C."/>
            <person name="Yin W.B."/>
            <person name="Stadler M."/>
            <person name="Zhang X."/>
            <person name="Liu X."/>
        </authorList>
    </citation>
    <scope>NUCLEOTIDE SEQUENCE [LARGE SCALE GENOMIC DNA]</scope>
    <source>
        <strain evidence="2">W106-1 / CGMCC3.15140</strain>
    </source>
</reference>
<evidence type="ECO:0000313" key="1">
    <source>
        <dbReference type="EMBL" id="ETS74467.1"/>
    </source>
</evidence>
<evidence type="ECO:0000313" key="2">
    <source>
        <dbReference type="Proteomes" id="UP000030651"/>
    </source>
</evidence>
<dbReference type="EMBL" id="KI912120">
    <property type="protein sequence ID" value="ETS74467.1"/>
    <property type="molecule type" value="Genomic_DNA"/>
</dbReference>
<sequence>MSSNTSNQLNQQAKEQQFSMRLDDLIQHMEGFKRQREECRKCYDTLLRDYPDRIKDVNQHYMNFEKTIREGLMATVMKSWGISFETLQNFLLSERGDFPFAAGFWKYLDQVAIFEVVSFQDFKNLLFKARQSRHARNTTTIGDAYVGLPGTRDFLIYDVVEASSKLPLRLLRKLFPRLDSNFQANIRKRIRADGNFALEAELLVTQDAYQGIKEAFEEMMSGLDTGSYCNGESTCNTYKDMAQLSPMGKKRRIE</sequence>
<dbReference type="HOGENOM" id="CLU_1094614_0_0_1"/>
<protein>
    <submittedName>
        <fullName evidence="1">Uncharacterized protein</fullName>
    </submittedName>
</protein>
<dbReference type="AlphaFoldDB" id="W3WMT2"/>
<proteinExistence type="predicted"/>
<accession>W3WMT2</accession>
<gene>
    <name evidence="1" type="ORF">PFICI_14333</name>
</gene>